<dbReference type="Pfam" id="PF01618">
    <property type="entry name" value="MotA_ExbB"/>
    <property type="match status" value="1"/>
</dbReference>
<evidence type="ECO:0000259" key="10">
    <source>
        <dbReference type="Pfam" id="PF20560"/>
    </source>
</evidence>
<keyword evidence="3 8" id="KW-0812">Transmembrane</keyword>
<gene>
    <name evidence="11" type="ORF">FDZ14_32020</name>
</gene>
<keyword evidence="2" id="KW-1003">Cell membrane</keyword>
<dbReference type="GO" id="GO:0071978">
    <property type="term" value="P:bacterial-type flagellum-dependent swarming motility"/>
    <property type="evidence" value="ECO:0007669"/>
    <property type="project" value="InterPro"/>
</dbReference>
<dbReference type="GO" id="GO:0005886">
    <property type="term" value="C:plasma membrane"/>
    <property type="evidence" value="ECO:0007669"/>
    <property type="project" value="UniProtKB-SubCell"/>
</dbReference>
<dbReference type="EMBL" id="CP045273">
    <property type="protein sequence ID" value="QJX80719.1"/>
    <property type="molecule type" value="Genomic_DNA"/>
</dbReference>
<comment type="similarity">
    <text evidence="7">Belongs to the exbB/tolQ family.</text>
</comment>
<dbReference type="GO" id="GO:0015031">
    <property type="term" value="P:protein transport"/>
    <property type="evidence" value="ECO:0007669"/>
    <property type="project" value="UniProtKB-KW"/>
</dbReference>
<dbReference type="AlphaFoldDB" id="A0A6M6E6G3"/>
<dbReference type="Pfam" id="PF20560">
    <property type="entry name" value="MotA_N"/>
    <property type="match status" value="1"/>
</dbReference>
<sequence>MYSQLERRNRLMKRKIDLTTIGGLLLCLGGIFAGYLMEGGSLSALLAVSPLLIIFGGTIGVVTITMSVSGLKSMPKLFRNIFTDVTYDFQVLINNLCEWTKVSRKDGIVALGNVAETIEDPFVKRGIEYILDGSDYDTIKELLEKEIEAMMERHSAGAKPFEQAGAFAPTMGIIGTVLGLVVILGGLGSAGIEELGHGIATAFLATFMGVASANLIFLPFNEKLKGKSAKEVLYKEIAMQGVLGIQSGVNPKTLRKKLIAYLPESQKNVEASSGKEGQ</sequence>
<feature type="transmembrane region" description="Helical" evidence="8">
    <location>
        <begin position="16"/>
        <end position="37"/>
    </location>
</feature>
<organism evidence="11 12">
    <name type="scientific">Priestia megaterium</name>
    <name type="common">Bacillus megaterium</name>
    <dbReference type="NCBI Taxonomy" id="1404"/>
    <lineage>
        <taxon>Bacteria</taxon>
        <taxon>Bacillati</taxon>
        <taxon>Bacillota</taxon>
        <taxon>Bacilli</taxon>
        <taxon>Bacillales</taxon>
        <taxon>Bacillaceae</taxon>
        <taxon>Priestia</taxon>
    </lineage>
</organism>
<dbReference type="GO" id="GO:0006935">
    <property type="term" value="P:chemotaxis"/>
    <property type="evidence" value="ECO:0007669"/>
    <property type="project" value="InterPro"/>
</dbReference>
<keyword evidence="11" id="KW-0614">Plasmid</keyword>
<evidence type="ECO:0000256" key="8">
    <source>
        <dbReference type="SAM" id="Phobius"/>
    </source>
</evidence>
<evidence type="ECO:0000313" key="11">
    <source>
        <dbReference type="EMBL" id="QJX80719.1"/>
    </source>
</evidence>
<feature type="transmembrane region" description="Helical" evidence="8">
    <location>
        <begin position="43"/>
        <end position="71"/>
    </location>
</feature>
<keyword evidence="7" id="KW-0813">Transport</keyword>
<dbReference type="InterPro" id="IPR046786">
    <property type="entry name" value="MotA_N"/>
</dbReference>
<accession>A0A6M6E6G3</accession>
<dbReference type="Proteomes" id="UP000501076">
    <property type="component" value="Plasmid pFDU301A"/>
</dbReference>
<reference evidence="11 12" key="1">
    <citation type="submission" date="2019-10" db="EMBL/GenBank/DDBJ databases">
        <title>Complete genome sequences for adaption low water activity.</title>
        <authorList>
            <person name="Zhao L."/>
            <person name="Zhong J."/>
        </authorList>
    </citation>
    <scope>NUCLEOTIDE SEQUENCE [LARGE SCALE GENOMIC DNA]</scope>
    <source>
        <strain evidence="11 12">FDU301</strain>
        <plasmid evidence="12">pfdu301a</plasmid>
    </source>
</reference>
<evidence type="ECO:0000259" key="9">
    <source>
        <dbReference type="Pfam" id="PF01618"/>
    </source>
</evidence>
<evidence type="ECO:0000313" key="12">
    <source>
        <dbReference type="Proteomes" id="UP000501076"/>
    </source>
</evidence>
<keyword evidence="7" id="KW-0653">Protein transport</keyword>
<evidence type="ECO:0000256" key="4">
    <source>
        <dbReference type="ARBA" id="ARBA00022779"/>
    </source>
</evidence>
<keyword evidence="5 8" id="KW-1133">Transmembrane helix</keyword>
<dbReference type="PANTHER" id="PTHR30433">
    <property type="entry name" value="CHEMOTAXIS PROTEIN MOTA"/>
    <property type="match status" value="1"/>
</dbReference>
<evidence type="ECO:0000256" key="7">
    <source>
        <dbReference type="RuleBase" id="RU004057"/>
    </source>
</evidence>
<feature type="transmembrane region" description="Helical" evidence="8">
    <location>
        <begin position="166"/>
        <end position="187"/>
    </location>
</feature>
<geneLocation type="plasmid" evidence="12">
    <name>pfdu301a</name>
</geneLocation>
<evidence type="ECO:0000256" key="3">
    <source>
        <dbReference type="ARBA" id="ARBA00022692"/>
    </source>
</evidence>
<feature type="domain" description="Motility protein A N-terminal" evidence="10">
    <location>
        <begin position="22"/>
        <end position="98"/>
    </location>
</feature>
<evidence type="ECO:0000256" key="2">
    <source>
        <dbReference type="ARBA" id="ARBA00022475"/>
    </source>
</evidence>
<comment type="subcellular location">
    <subcellularLocation>
        <location evidence="1">Cell membrane</location>
        <topology evidence="1">Multi-pass membrane protein</topology>
    </subcellularLocation>
    <subcellularLocation>
        <location evidence="7">Membrane</location>
        <topology evidence="7">Multi-pass membrane protein</topology>
    </subcellularLocation>
</comment>
<evidence type="ECO:0000256" key="1">
    <source>
        <dbReference type="ARBA" id="ARBA00004651"/>
    </source>
</evidence>
<feature type="transmembrane region" description="Helical" evidence="8">
    <location>
        <begin position="199"/>
        <end position="220"/>
    </location>
</feature>
<evidence type="ECO:0000256" key="5">
    <source>
        <dbReference type="ARBA" id="ARBA00022989"/>
    </source>
</evidence>
<dbReference type="InterPro" id="IPR002898">
    <property type="entry name" value="MotA_ExbB_proton_chnl"/>
</dbReference>
<feature type="domain" description="MotA/TolQ/ExbB proton channel" evidence="9">
    <location>
        <begin position="115"/>
        <end position="235"/>
    </location>
</feature>
<dbReference type="InterPro" id="IPR047055">
    <property type="entry name" value="MotA-like"/>
</dbReference>
<keyword evidence="6 8" id="KW-0472">Membrane</keyword>
<name>A0A6M6E6G3_PRIMG</name>
<proteinExistence type="inferred from homology"/>
<protein>
    <submittedName>
        <fullName evidence="11">Motility protein A</fullName>
    </submittedName>
</protein>
<dbReference type="PANTHER" id="PTHR30433:SF3">
    <property type="entry name" value="MOTILITY PROTEIN A"/>
    <property type="match status" value="1"/>
</dbReference>
<evidence type="ECO:0000256" key="6">
    <source>
        <dbReference type="ARBA" id="ARBA00023136"/>
    </source>
</evidence>
<keyword evidence="4" id="KW-0283">Flagellar rotation</keyword>